<keyword evidence="2" id="KW-1185">Reference proteome</keyword>
<gene>
    <name evidence="1" type="ORF">E0Z10_g4805</name>
</gene>
<dbReference type="OrthoDB" id="5226580at2759"/>
<comment type="caution">
    <text evidence="1">The sequence shown here is derived from an EMBL/GenBank/DDBJ whole genome shotgun (WGS) entry which is preliminary data.</text>
</comment>
<dbReference type="EMBL" id="SKBN01000079">
    <property type="protein sequence ID" value="TGJ83957.1"/>
    <property type="molecule type" value="Genomic_DNA"/>
</dbReference>
<name>A0A4Z0YK85_9PEZI</name>
<organism evidence="1 2">
    <name type="scientific">Xylaria hypoxylon</name>
    <dbReference type="NCBI Taxonomy" id="37992"/>
    <lineage>
        <taxon>Eukaryota</taxon>
        <taxon>Fungi</taxon>
        <taxon>Dikarya</taxon>
        <taxon>Ascomycota</taxon>
        <taxon>Pezizomycotina</taxon>
        <taxon>Sordariomycetes</taxon>
        <taxon>Xylariomycetidae</taxon>
        <taxon>Xylariales</taxon>
        <taxon>Xylariaceae</taxon>
        <taxon>Xylaria</taxon>
    </lineage>
</organism>
<evidence type="ECO:0000313" key="1">
    <source>
        <dbReference type="EMBL" id="TGJ83957.1"/>
    </source>
</evidence>
<sequence>MLADNPEWEGDQILVLMVRIRRLIESMIQAQTPCVSESDSYGTLKAPVNIYIKYFHQCLQTIKDQLPQSLKDNLFRSVGLATSIIMSAEMVIAELPFCGSASSCHVPASHVDTNTRPPGAPFQTRQMDLARVERSFATLQTSKAFFEHFLTFELSDFVGFSFPVLLSFFRSAQILYRLRVIDEPGWDCSAVTDNIDLLGNMDVVANRFDQLSILYGFLTETDAEGNDVYNFYTKCARTFAVTLPMWRAHFVQADALKTGTGTTVGIDAGSGEVGSQVPPAIMGAGLNSNTGGRVNYPGMTNFMMPELFPMDFSFDDAWCNEIFSWDPSVLGPI</sequence>
<evidence type="ECO:0000313" key="2">
    <source>
        <dbReference type="Proteomes" id="UP000297716"/>
    </source>
</evidence>
<accession>A0A4Z0YK85</accession>
<evidence type="ECO:0008006" key="3">
    <source>
        <dbReference type="Google" id="ProtNLM"/>
    </source>
</evidence>
<dbReference type="AlphaFoldDB" id="A0A4Z0YK85"/>
<dbReference type="Proteomes" id="UP000297716">
    <property type="component" value="Unassembled WGS sequence"/>
</dbReference>
<proteinExistence type="predicted"/>
<dbReference type="STRING" id="37992.A0A4Z0YK85"/>
<reference evidence="1 2" key="1">
    <citation type="submission" date="2019-03" db="EMBL/GenBank/DDBJ databases">
        <title>Draft genome sequence of Xylaria hypoxylon DSM 108379, a ubiquitous saprotrophic-parasitic fungi on hardwood.</title>
        <authorList>
            <person name="Buettner E."/>
            <person name="Leonhardt S."/>
            <person name="Gebauer A.M."/>
            <person name="Liers C."/>
            <person name="Hofrichter M."/>
            <person name="Kellner H."/>
        </authorList>
    </citation>
    <scope>NUCLEOTIDE SEQUENCE [LARGE SCALE GENOMIC DNA]</scope>
    <source>
        <strain evidence="1 2">DSM 108379</strain>
    </source>
</reference>
<protein>
    <recommendedName>
        <fullName evidence="3">Transcription factor domain-containing protein</fullName>
    </recommendedName>
</protein>